<dbReference type="PANTHER" id="PTHR13720">
    <property type="entry name" value="WD-40 REPEAT PROTEIN"/>
    <property type="match status" value="1"/>
</dbReference>
<sequence length="349" mass="36887">MVRALRSVTTHRHPTVRAPASLLYNNLSFVEEHSLLVYTSRRDCVIVNTETNQAHLLPIGSMENEMILQCSAIHAPGAEDGMEPQVLILITMHKTTQLWTANKPISLVSHGGVHGEGSCGGLAASAGGGAHVIMGTSKGVVMFAEYCGGAAPMKDEADQDAATSSSIFRVASAVKGHKERAVTAAQISRFPDSELLAVSGDAAGQLLLWSRDQQPLVSISTLECVTAVQIVSGGDFVVAASGAGRLLVLDSHTGSTCIDVCAHSRWIHNLSFNAACNMILSAAEDGYVTVWALPSDKKQSIVDFRPAVMHHTPHSLPTGAAISADGSTVFVTIYDVDGVNQYTVTADRE</sequence>
<dbReference type="PROSITE" id="PS50294">
    <property type="entry name" value="WD_REPEATS_REGION"/>
    <property type="match status" value="1"/>
</dbReference>
<organism evidence="4 5">
    <name type="scientific">Trypanosoma equiperdum</name>
    <dbReference type="NCBI Taxonomy" id="5694"/>
    <lineage>
        <taxon>Eukaryota</taxon>
        <taxon>Discoba</taxon>
        <taxon>Euglenozoa</taxon>
        <taxon>Kinetoplastea</taxon>
        <taxon>Metakinetoplastina</taxon>
        <taxon>Trypanosomatida</taxon>
        <taxon>Trypanosomatidae</taxon>
        <taxon>Trypanosoma</taxon>
    </lineage>
</organism>
<protein>
    <submittedName>
        <fullName evidence="4">Uncharacterized protein</fullName>
    </submittedName>
</protein>
<keyword evidence="1 3" id="KW-0853">WD repeat</keyword>
<proteinExistence type="predicted"/>
<dbReference type="InterPro" id="IPR050630">
    <property type="entry name" value="WD_repeat_EMAP"/>
</dbReference>
<name>A0A1G4I216_TRYEQ</name>
<dbReference type="EMBL" id="CZPT02000357">
    <property type="protein sequence ID" value="SCU65658.1"/>
    <property type="molecule type" value="Genomic_DNA"/>
</dbReference>
<dbReference type="GeneID" id="92381531"/>
<keyword evidence="2" id="KW-0677">Repeat</keyword>
<gene>
    <name evidence="4" type="ORF">TEOVI_000759700</name>
</gene>
<dbReference type="VEuPathDB" id="TriTrypDB:TEOVI_000759700"/>
<evidence type="ECO:0000256" key="1">
    <source>
        <dbReference type="ARBA" id="ARBA00022574"/>
    </source>
</evidence>
<dbReference type="Proteomes" id="UP000195570">
    <property type="component" value="Unassembled WGS sequence"/>
</dbReference>
<feature type="repeat" description="WD" evidence="3">
    <location>
        <begin position="260"/>
        <end position="301"/>
    </location>
</feature>
<dbReference type="GO" id="GO:0031514">
    <property type="term" value="C:motile cilium"/>
    <property type="evidence" value="ECO:0007669"/>
    <property type="project" value="TreeGrafter"/>
</dbReference>
<dbReference type="SUPFAM" id="SSF69322">
    <property type="entry name" value="Tricorn protease domain 2"/>
    <property type="match status" value="1"/>
</dbReference>
<evidence type="ECO:0000256" key="2">
    <source>
        <dbReference type="ARBA" id="ARBA00022737"/>
    </source>
</evidence>
<evidence type="ECO:0000313" key="4">
    <source>
        <dbReference type="EMBL" id="SCU65658.1"/>
    </source>
</evidence>
<evidence type="ECO:0000313" key="5">
    <source>
        <dbReference type="Proteomes" id="UP000195570"/>
    </source>
</evidence>
<dbReference type="SMART" id="SM00320">
    <property type="entry name" value="WD40"/>
    <property type="match status" value="3"/>
</dbReference>
<reference evidence="4" key="1">
    <citation type="submission" date="2016-09" db="EMBL/GenBank/DDBJ databases">
        <authorList>
            <person name="Hebert L."/>
            <person name="Moumen B."/>
        </authorList>
    </citation>
    <scope>NUCLEOTIDE SEQUENCE [LARGE SCALE GENOMIC DNA]</scope>
    <source>
        <strain evidence="4">OVI</strain>
    </source>
</reference>
<dbReference type="RefSeq" id="XP_067077225.1">
    <property type="nucleotide sequence ID" value="XM_067221124.1"/>
</dbReference>
<dbReference type="InterPro" id="IPR015943">
    <property type="entry name" value="WD40/YVTN_repeat-like_dom_sf"/>
</dbReference>
<dbReference type="PROSITE" id="PS50082">
    <property type="entry name" value="WD_REPEATS_2"/>
    <property type="match status" value="1"/>
</dbReference>
<evidence type="ECO:0000256" key="3">
    <source>
        <dbReference type="PROSITE-ProRule" id="PRU00221"/>
    </source>
</evidence>
<dbReference type="AlphaFoldDB" id="A0A1G4I216"/>
<dbReference type="Gene3D" id="2.130.10.10">
    <property type="entry name" value="YVTN repeat-like/Quinoprotein amine dehydrogenase"/>
    <property type="match status" value="1"/>
</dbReference>
<dbReference type="InterPro" id="IPR001680">
    <property type="entry name" value="WD40_rpt"/>
</dbReference>
<comment type="caution">
    <text evidence="4">The sequence shown here is derived from an EMBL/GenBank/DDBJ whole genome shotgun (WGS) entry which is preliminary data.</text>
</comment>
<keyword evidence="5" id="KW-1185">Reference proteome</keyword>
<accession>A0A1G4I216</accession>
<dbReference type="PANTHER" id="PTHR13720:SF40">
    <property type="entry name" value="WD REPEAT-CONTAINING PROTEIN 54"/>
    <property type="match status" value="1"/>
</dbReference>